<dbReference type="EMBL" id="JACSQF010000012">
    <property type="protein sequence ID" value="MBD7981587.1"/>
    <property type="molecule type" value="Genomic_DNA"/>
</dbReference>
<proteinExistence type="predicted"/>
<evidence type="ECO:0000313" key="5">
    <source>
        <dbReference type="Proteomes" id="UP000655570"/>
    </source>
</evidence>
<name>A0ABR8U0N8_9CELL</name>
<comment type="caution">
    <text evidence="4">The sequence shown here is derived from an EMBL/GenBank/DDBJ whole genome shotgun (WGS) entry which is preliminary data.</text>
</comment>
<evidence type="ECO:0000313" key="4">
    <source>
        <dbReference type="EMBL" id="MBD7981587.1"/>
    </source>
</evidence>
<keyword evidence="5" id="KW-1185">Reference proteome</keyword>
<reference evidence="4 5" key="1">
    <citation type="submission" date="2020-08" db="EMBL/GenBank/DDBJ databases">
        <title>A Genomic Blueprint of the Chicken Gut Microbiome.</title>
        <authorList>
            <person name="Gilroy R."/>
            <person name="Ravi A."/>
            <person name="Getino M."/>
            <person name="Pursley I."/>
            <person name="Horton D.L."/>
            <person name="Alikhan N.-F."/>
            <person name="Baker D."/>
            <person name="Gharbi K."/>
            <person name="Hall N."/>
            <person name="Watson M."/>
            <person name="Adriaenssens E.M."/>
            <person name="Foster-Nyarko E."/>
            <person name="Jarju S."/>
            <person name="Secka A."/>
            <person name="Antonio M."/>
            <person name="Oren A."/>
            <person name="Chaudhuri R."/>
            <person name="La Ragione R.M."/>
            <person name="Hildebrand F."/>
            <person name="Pallen M.J."/>
        </authorList>
    </citation>
    <scope>NUCLEOTIDE SEQUENCE [LARGE SCALE GENOMIC DNA]</scope>
    <source>
        <strain evidence="4 5">Sa2CUA9</strain>
    </source>
</reference>
<dbReference type="Gene3D" id="1.10.530.10">
    <property type="match status" value="1"/>
</dbReference>
<dbReference type="InterPro" id="IPR016283">
    <property type="entry name" value="Glyco_hydro_19"/>
</dbReference>
<dbReference type="CDD" id="cd00325">
    <property type="entry name" value="chitinase_GH19"/>
    <property type="match status" value="1"/>
</dbReference>
<dbReference type="PIRSF" id="PIRSF001060">
    <property type="entry name" value="Endochitinase"/>
    <property type="match status" value="1"/>
</dbReference>
<evidence type="ECO:0000256" key="2">
    <source>
        <dbReference type="ARBA" id="ARBA00023157"/>
    </source>
</evidence>
<keyword evidence="2" id="KW-1015">Disulfide bond</keyword>
<dbReference type="Gene3D" id="3.30.20.10">
    <property type="entry name" value="Endochitinase, domain 2"/>
    <property type="match status" value="1"/>
</dbReference>
<organism evidence="4 5">
    <name type="scientific">Oerskovia merdavium</name>
    <dbReference type="NCBI Taxonomy" id="2762227"/>
    <lineage>
        <taxon>Bacteria</taxon>
        <taxon>Bacillati</taxon>
        <taxon>Actinomycetota</taxon>
        <taxon>Actinomycetes</taxon>
        <taxon>Micrococcales</taxon>
        <taxon>Cellulomonadaceae</taxon>
        <taxon>Oerskovia</taxon>
    </lineage>
</organism>
<keyword evidence="1" id="KW-0611">Plant defense</keyword>
<feature type="domain" description="Glycoside hydrolase family 19 catalytic" evidence="3">
    <location>
        <begin position="16"/>
        <end position="217"/>
    </location>
</feature>
<dbReference type="PANTHER" id="PTHR22595">
    <property type="entry name" value="CHITINASE-RELATED"/>
    <property type="match status" value="1"/>
</dbReference>
<sequence>MAETGSTSGIATGFVVTEAQFEEMFPDRNPFYTYEGLVAATAAYPEFATSGGPVIAAREAAAFLANVSHESTGLLHVSELDTAVYSHYCDLSQPYGCPAGQDAYYGKGPIQLSWNFNYKAAGDALGIDLLNDPFLVETDATVAWKTALWYWNTQRGQGTMTCHEAIVGDHGFRETIRAINGPLECEGGNPRQVANRVALFRRFAELLGTTTGENLTC</sequence>
<dbReference type="Proteomes" id="UP000655570">
    <property type="component" value="Unassembled WGS sequence"/>
</dbReference>
<dbReference type="Pfam" id="PF00182">
    <property type="entry name" value="Glyco_hydro_19"/>
    <property type="match status" value="1"/>
</dbReference>
<evidence type="ECO:0000256" key="1">
    <source>
        <dbReference type="ARBA" id="ARBA00022821"/>
    </source>
</evidence>
<protein>
    <submittedName>
        <fullName evidence="4">Chitinase</fullName>
    </submittedName>
</protein>
<dbReference type="InterPro" id="IPR000726">
    <property type="entry name" value="Glyco_hydro_19_cat"/>
</dbReference>
<evidence type="ECO:0000259" key="3">
    <source>
        <dbReference type="Pfam" id="PF00182"/>
    </source>
</evidence>
<dbReference type="RefSeq" id="WP_191804336.1">
    <property type="nucleotide sequence ID" value="NZ_JACSQF010000012.1"/>
</dbReference>
<dbReference type="InterPro" id="IPR023346">
    <property type="entry name" value="Lysozyme-like_dom_sf"/>
</dbReference>
<accession>A0ABR8U0N8</accession>
<dbReference type="SUPFAM" id="SSF53955">
    <property type="entry name" value="Lysozyme-like"/>
    <property type="match status" value="1"/>
</dbReference>
<gene>
    <name evidence="4" type="ORF">H9641_12775</name>
</gene>
<dbReference type="PANTHER" id="PTHR22595:SF79">
    <property type="entry name" value="CHITINASE 12"/>
    <property type="match status" value="1"/>
</dbReference>